<dbReference type="CDD" id="cd06588">
    <property type="entry name" value="PhnB_like"/>
    <property type="match status" value="1"/>
</dbReference>
<dbReference type="OrthoDB" id="9806473at2"/>
<dbReference type="GO" id="GO:0008168">
    <property type="term" value="F:methyltransferase activity"/>
    <property type="evidence" value="ECO:0007669"/>
    <property type="project" value="UniProtKB-KW"/>
</dbReference>
<gene>
    <name evidence="2" type="ORF">SAMN05445060_1558</name>
</gene>
<dbReference type="Pfam" id="PF06983">
    <property type="entry name" value="3-dmu-9_3-mt"/>
    <property type="match status" value="1"/>
</dbReference>
<feature type="domain" description="PhnB-like" evidence="1">
    <location>
        <begin position="37"/>
        <end position="103"/>
    </location>
</feature>
<dbReference type="Proteomes" id="UP000186218">
    <property type="component" value="Unassembled WGS sequence"/>
</dbReference>
<dbReference type="InterPro" id="IPR009725">
    <property type="entry name" value="3_dmu_93_MTrfase"/>
</dbReference>
<dbReference type="AlphaFoldDB" id="A0A1N7EQ62"/>
<keyword evidence="3" id="KW-1185">Reference proteome</keyword>
<keyword evidence="2" id="KW-0489">Methyltransferase</keyword>
<dbReference type="PANTHER" id="PTHR33990">
    <property type="entry name" value="PROTEIN YJDN-RELATED"/>
    <property type="match status" value="1"/>
</dbReference>
<dbReference type="InterPro" id="IPR028973">
    <property type="entry name" value="PhnB-like"/>
</dbReference>
<keyword evidence="2" id="KW-0808">Transferase</keyword>
<evidence type="ECO:0000313" key="3">
    <source>
        <dbReference type="Proteomes" id="UP000186218"/>
    </source>
</evidence>
<dbReference type="GO" id="GO:0032259">
    <property type="term" value="P:methylation"/>
    <property type="evidence" value="ECO:0007669"/>
    <property type="project" value="UniProtKB-KW"/>
</dbReference>
<dbReference type="RefSeq" id="WP_076478076.1">
    <property type="nucleotide sequence ID" value="NZ_FTNT01000003.1"/>
</dbReference>
<accession>A0A1N7EQ62</accession>
<reference evidence="2 3" key="1">
    <citation type="submission" date="2017-01" db="EMBL/GenBank/DDBJ databases">
        <authorList>
            <person name="Mah S.A."/>
            <person name="Swanson W.J."/>
            <person name="Moy G.W."/>
            <person name="Vacquier V.D."/>
        </authorList>
    </citation>
    <scope>NUCLEOTIDE SEQUENCE [LARGE SCALE GENOMIC DNA]</scope>
    <source>
        <strain evidence="2 3">CPCC 203464</strain>
    </source>
</reference>
<dbReference type="EMBL" id="FTNT01000003">
    <property type="protein sequence ID" value="SIR90200.1"/>
    <property type="molecule type" value="Genomic_DNA"/>
</dbReference>
<dbReference type="STRING" id="1344003.SAMN05445060_1558"/>
<sequence length="140" mass="15419">MTQHKVTSFLWFDNRSADAVSFYQSVFGDDLTASGPEFELFGQRFIAFDGGPLFPQTEAFSIMVSCADQAEIDHYWAALTADGGTPGRCGWLKDQFGVSWQIVPENLAALLNHPDPEQSARTVAALRAMDKLDIEALENA</sequence>
<keyword evidence="2" id="KW-0830">Ubiquinone</keyword>
<evidence type="ECO:0000259" key="1">
    <source>
        <dbReference type="Pfam" id="PF06983"/>
    </source>
</evidence>
<protein>
    <submittedName>
        <fullName evidence="2">Glyoxalase superfamily enzyme, possibly 3-demethylubiquinone-9 3-methyltransferase</fullName>
    </submittedName>
</protein>
<dbReference type="Gene3D" id="3.10.180.10">
    <property type="entry name" value="2,3-Dihydroxybiphenyl 1,2-Dioxygenase, domain 1"/>
    <property type="match status" value="1"/>
</dbReference>
<dbReference type="PIRSF" id="PIRSF021700">
    <property type="entry name" value="3_dmu_93_MTrfase"/>
    <property type="match status" value="1"/>
</dbReference>
<dbReference type="SUPFAM" id="SSF54593">
    <property type="entry name" value="Glyoxalase/Bleomycin resistance protein/Dihydroxybiphenyl dioxygenase"/>
    <property type="match status" value="1"/>
</dbReference>
<dbReference type="InterPro" id="IPR029068">
    <property type="entry name" value="Glyas_Bleomycin-R_OHBP_Dase"/>
</dbReference>
<name>A0A1N7EQ62_9NOCA</name>
<proteinExistence type="predicted"/>
<organism evidence="2 3">
    <name type="scientific">Williamsia sterculiae</name>
    <dbReference type="NCBI Taxonomy" id="1344003"/>
    <lineage>
        <taxon>Bacteria</taxon>
        <taxon>Bacillati</taxon>
        <taxon>Actinomycetota</taxon>
        <taxon>Actinomycetes</taxon>
        <taxon>Mycobacteriales</taxon>
        <taxon>Nocardiaceae</taxon>
        <taxon>Williamsia</taxon>
    </lineage>
</organism>
<evidence type="ECO:0000313" key="2">
    <source>
        <dbReference type="EMBL" id="SIR90200.1"/>
    </source>
</evidence>